<dbReference type="OrthoDB" id="9811278at2"/>
<evidence type="ECO:0000259" key="3">
    <source>
        <dbReference type="Pfam" id="PF02371"/>
    </source>
</evidence>
<dbReference type="InterPro" id="IPR002525">
    <property type="entry name" value="Transp_IS110-like_N"/>
</dbReference>
<dbReference type="PANTHER" id="PTHR33055:SF13">
    <property type="entry name" value="TRANSPOSASE"/>
    <property type="match status" value="1"/>
</dbReference>
<accession>U4QYD3</accession>
<feature type="domain" description="Transposase IS110-like N-terminal" evidence="2">
    <location>
        <begin position="10"/>
        <end position="167"/>
    </location>
</feature>
<feature type="coiled-coil region" evidence="1">
    <location>
        <begin position="244"/>
        <end position="271"/>
    </location>
</feature>
<dbReference type="PATRIC" id="fig|1330534.3.peg.3621"/>
<dbReference type="InterPro" id="IPR003346">
    <property type="entry name" value="Transposase_20"/>
</dbReference>
<dbReference type="Pfam" id="PF02371">
    <property type="entry name" value="Transposase_20"/>
    <property type="match status" value="1"/>
</dbReference>
<evidence type="ECO:0000313" key="4">
    <source>
        <dbReference type="EMBL" id="EPR08079.1"/>
    </source>
</evidence>
<feature type="domain" description="Transposase IS116/IS110/IS902 C-terminal" evidence="3">
    <location>
        <begin position="275"/>
        <end position="349"/>
    </location>
</feature>
<sequence length="411" mass="46771">MHYKQKYVYVGLDVHKDTHTAVIINCWNERLDEITFENRPHAFPEFLNRVRKYAKNELVPMFGLEDTGGYGRSLAVFLLENKQIVKEVNSALSHSERKSYPTTQKSDGWDAFCIANVLLSKLEILPDANPQDSFWTLAQLVARRNGLVKALTAVNNQLHVQLSHSYPSYTQFFSDVDGKTALAFWEEYPSPCHLQAIEVEKLTEFLRKHSNNACSTKKALTILDLIEKDNIPKRKFQDSRDFLVKSLVADIKFKKQEITKVEAELERILAIMGYKLESMPGVDTVTAAALLAEIGDIMRFDNPNKLARFAGIAPVKFSSAGKGTEQKSKQGNRTLHGIFYFMAIQQIQIAKGSGLPRNPVFLEYYNRKLAENKTKVQALVCIMRRLVNIVYGMLKNKTEYIMPTLPEDKAV</sequence>
<dbReference type="GO" id="GO:0006313">
    <property type="term" value="P:DNA transposition"/>
    <property type="evidence" value="ECO:0007669"/>
    <property type="project" value="InterPro"/>
</dbReference>
<comment type="caution">
    <text evidence="4">The sequence shown here is derived from an EMBL/GenBank/DDBJ whole genome shotgun (WGS) entry which is preliminary data.</text>
</comment>
<name>U4QYD3_9FIRM</name>
<dbReference type="AlphaFoldDB" id="U4QYD3"/>
<dbReference type="Pfam" id="PF01548">
    <property type="entry name" value="DEDD_Tnp_IS110"/>
    <property type="match status" value="1"/>
</dbReference>
<dbReference type="NCBIfam" id="NF033542">
    <property type="entry name" value="transpos_IS110"/>
    <property type="match status" value="1"/>
</dbReference>
<organism evidence="4 5">
    <name type="scientific">Ruminiclostridium papyrosolvens C7</name>
    <dbReference type="NCBI Taxonomy" id="1330534"/>
    <lineage>
        <taxon>Bacteria</taxon>
        <taxon>Bacillati</taxon>
        <taxon>Bacillota</taxon>
        <taxon>Clostridia</taxon>
        <taxon>Eubacteriales</taxon>
        <taxon>Oscillospiraceae</taxon>
        <taxon>Ruminiclostridium</taxon>
    </lineage>
</organism>
<dbReference type="GO" id="GO:0003677">
    <property type="term" value="F:DNA binding"/>
    <property type="evidence" value="ECO:0007669"/>
    <property type="project" value="InterPro"/>
</dbReference>
<dbReference type="STRING" id="1330534.L323_18235"/>
<dbReference type="GO" id="GO:0004803">
    <property type="term" value="F:transposase activity"/>
    <property type="evidence" value="ECO:0007669"/>
    <property type="project" value="InterPro"/>
</dbReference>
<protein>
    <submittedName>
        <fullName evidence="4">Uncharacterized protein</fullName>
    </submittedName>
</protein>
<dbReference type="EMBL" id="ATAY01000094">
    <property type="protein sequence ID" value="EPR08079.1"/>
    <property type="molecule type" value="Genomic_DNA"/>
</dbReference>
<reference evidence="4 5" key="1">
    <citation type="journal article" date="2013" name="Genome Announc.">
        <title>Draft Genome Sequence of the Cellulolytic Bacterium Clostridium papyrosolvens C7 (ATCC 700395).</title>
        <authorList>
            <person name="Zepeda V."/>
            <person name="Dassa B."/>
            <person name="Borovok I."/>
            <person name="Lamed R."/>
            <person name="Bayer E.A."/>
            <person name="Cate J.H."/>
        </authorList>
    </citation>
    <scope>NUCLEOTIDE SEQUENCE [LARGE SCALE GENOMIC DNA]</scope>
    <source>
        <strain evidence="4 5">C7</strain>
    </source>
</reference>
<keyword evidence="1" id="KW-0175">Coiled coil</keyword>
<evidence type="ECO:0000256" key="1">
    <source>
        <dbReference type="SAM" id="Coils"/>
    </source>
</evidence>
<dbReference type="PANTHER" id="PTHR33055">
    <property type="entry name" value="TRANSPOSASE FOR INSERTION SEQUENCE ELEMENT IS1111A"/>
    <property type="match status" value="1"/>
</dbReference>
<dbReference type="RefSeq" id="WP_020817019.1">
    <property type="nucleotide sequence ID" value="NZ_ATAY01000094.1"/>
</dbReference>
<evidence type="ECO:0000259" key="2">
    <source>
        <dbReference type="Pfam" id="PF01548"/>
    </source>
</evidence>
<evidence type="ECO:0000313" key="5">
    <source>
        <dbReference type="Proteomes" id="UP000016860"/>
    </source>
</evidence>
<gene>
    <name evidence="4" type="ORF">L323_18235</name>
</gene>
<dbReference type="InterPro" id="IPR047650">
    <property type="entry name" value="Transpos_IS110"/>
</dbReference>
<dbReference type="Proteomes" id="UP000016860">
    <property type="component" value="Unassembled WGS sequence"/>
</dbReference>
<proteinExistence type="predicted"/>